<sequence>MRDLWASVARRWILALFCVAATACFALFVASQSPPPYESSADVVLVPPRSTEDPTANRYLSLSGLRQAVDVLTRSLGSDATIAKIRRAAPHGTYEATADFTTSAPILIVTVTAPTSRQTQQLLDAVVAQVPISLHDLQQSLEIAEKSLITPQIVAQDDKPRAVTATRVRAVGASVALALLLSAVTIAAVDNVLLRRGHGGRRSRQAEAAEGIPDLHLTNPSAFEFEWPVRETVRPGPANTRDVPVENSR</sequence>
<evidence type="ECO:0000256" key="3">
    <source>
        <dbReference type="ARBA" id="ARBA00022692"/>
    </source>
</evidence>
<keyword evidence="4 6" id="KW-1133">Transmembrane helix</keyword>
<evidence type="ECO:0000313" key="8">
    <source>
        <dbReference type="EMBL" id="UUP14392.1"/>
    </source>
</evidence>
<dbReference type="EMBL" id="CP102173">
    <property type="protein sequence ID" value="UUP14392.1"/>
    <property type="molecule type" value="Genomic_DNA"/>
</dbReference>
<evidence type="ECO:0000256" key="4">
    <source>
        <dbReference type="ARBA" id="ARBA00022989"/>
    </source>
</evidence>
<evidence type="ECO:0000259" key="7">
    <source>
        <dbReference type="Pfam" id="PF02706"/>
    </source>
</evidence>
<name>A0ABY5M9A1_9ACTN</name>
<feature type="transmembrane region" description="Helical" evidence="6">
    <location>
        <begin position="170"/>
        <end position="194"/>
    </location>
</feature>
<keyword evidence="5 6" id="KW-0472">Membrane</keyword>
<dbReference type="InterPro" id="IPR003856">
    <property type="entry name" value="LPS_length_determ_N"/>
</dbReference>
<organism evidence="8 9">
    <name type="scientific">Aeromicrobium wangtongii</name>
    <dbReference type="NCBI Taxonomy" id="2969247"/>
    <lineage>
        <taxon>Bacteria</taxon>
        <taxon>Bacillati</taxon>
        <taxon>Actinomycetota</taxon>
        <taxon>Actinomycetes</taxon>
        <taxon>Propionibacteriales</taxon>
        <taxon>Nocardioidaceae</taxon>
        <taxon>Aeromicrobium</taxon>
    </lineage>
</organism>
<protein>
    <submittedName>
        <fullName evidence="8">Wzz/FepE/Etk N-terminal domain-containing protein</fullName>
    </submittedName>
</protein>
<dbReference type="RefSeq" id="WP_232398217.1">
    <property type="nucleotide sequence ID" value="NZ_CP102173.1"/>
</dbReference>
<feature type="transmembrane region" description="Helical" evidence="6">
    <location>
        <begin position="12"/>
        <end position="30"/>
    </location>
</feature>
<proteinExistence type="predicted"/>
<gene>
    <name evidence="8" type="ORF">NQV15_03490</name>
</gene>
<dbReference type="PROSITE" id="PS51257">
    <property type="entry name" value="PROKAR_LIPOPROTEIN"/>
    <property type="match status" value="1"/>
</dbReference>
<evidence type="ECO:0000256" key="5">
    <source>
        <dbReference type="ARBA" id="ARBA00023136"/>
    </source>
</evidence>
<accession>A0ABY5M9A1</accession>
<evidence type="ECO:0000256" key="2">
    <source>
        <dbReference type="ARBA" id="ARBA00022475"/>
    </source>
</evidence>
<evidence type="ECO:0000256" key="6">
    <source>
        <dbReference type="SAM" id="Phobius"/>
    </source>
</evidence>
<dbReference type="Proteomes" id="UP001316184">
    <property type="component" value="Chromosome"/>
</dbReference>
<evidence type="ECO:0000256" key="1">
    <source>
        <dbReference type="ARBA" id="ARBA00004651"/>
    </source>
</evidence>
<dbReference type="Pfam" id="PF02706">
    <property type="entry name" value="Wzz"/>
    <property type="match status" value="1"/>
</dbReference>
<keyword evidence="9" id="KW-1185">Reference proteome</keyword>
<feature type="domain" description="Polysaccharide chain length determinant N-terminal" evidence="7">
    <location>
        <begin position="2"/>
        <end position="83"/>
    </location>
</feature>
<comment type="subcellular location">
    <subcellularLocation>
        <location evidence="1">Cell membrane</location>
        <topology evidence="1">Multi-pass membrane protein</topology>
    </subcellularLocation>
</comment>
<reference evidence="8 9" key="1">
    <citation type="submission" date="2022-08" db="EMBL/GenBank/DDBJ databases">
        <title>novel species in genus Aeromicrobium.</title>
        <authorList>
            <person name="Ye L."/>
        </authorList>
    </citation>
    <scope>NUCLEOTIDE SEQUENCE [LARGE SCALE GENOMIC DNA]</scope>
    <source>
        <strain evidence="9">zg-Y1379</strain>
    </source>
</reference>
<evidence type="ECO:0000313" key="9">
    <source>
        <dbReference type="Proteomes" id="UP001316184"/>
    </source>
</evidence>
<keyword evidence="2" id="KW-1003">Cell membrane</keyword>
<keyword evidence="3 6" id="KW-0812">Transmembrane</keyword>